<feature type="transmembrane region" description="Helical" evidence="8">
    <location>
        <begin position="369"/>
        <end position="395"/>
    </location>
</feature>
<proteinExistence type="predicted"/>
<dbReference type="FunFam" id="1.20.1250.20:FF:000001">
    <property type="entry name" value="Dicarboxylate MFS transporter"/>
    <property type="match status" value="1"/>
</dbReference>
<evidence type="ECO:0000256" key="2">
    <source>
        <dbReference type="ARBA" id="ARBA00022448"/>
    </source>
</evidence>
<dbReference type="GO" id="GO:0015293">
    <property type="term" value="F:symporter activity"/>
    <property type="evidence" value="ECO:0007669"/>
    <property type="project" value="UniProtKB-KW"/>
</dbReference>
<dbReference type="SUPFAM" id="SSF103473">
    <property type="entry name" value="MFS general substrate transporter"/>
    <property type="match status" value="1"/>
</dbReference>
<dbReference type="PROSITE" id="PS00217">
    <property type="entry name" value="SUGAR_TRANSPORT_2"/>
    <property type="match status" value="1"/>
</dbReference>
<feature type="transmembrane region" description="Helical" evidence="8">
    <location>
        <begin position="152"/>
        <end position="175"/>
    </location>
</feature>
<evidence type="ECO:0000256" key="1">
    <source>
        <dbReference type="ARBA" id="ARBA00004651"/>
    </source>
</evidence>
<keyword evidence="5" id="KW-0769">Symport</keyword>
<dbReference type="Proteomes" id="UP000268623">
    <property type="component" value="Unassembled WGS sequence"/>
</dbReference>
<dbReference type="AlphaFoldDB" id="A0A3M9XU51"/>
<evidence type="ECO:0000313" key="10">
    <source>
        <dbReference type="EMBL" id="RNJ51823.1"/>
    </source>
</evidence>
<feature type="transmembrane region" description="Helical" evidence="8">
    <location>
        <begin position="51"/>
        <end position="79"/>
    </location>
</feature>
<dbReference type="Gene3D" id="1.20.1250.20">
    <property type="entry name" value="MFS general substrate transporter like domains"/>
    <property type="match status" value="2"/>
</dbReference>
<feature type="transmembrane region" description="Helical" evidence="8">
    <location>
        <begin position="86"/>
        <end position="105"/>
    </location>
</feature>
<dbReference type="PROSITE" id="PS50850">
    <property type="entry name" value="MFS"/>
    <property type="match status" value="1"/>
</dbReference>
<feature type="transmembrane region" description="Helical" evidence="8">
    <location>
        <begin position="277"/>
        <end position="294"/>
    </location>
</feature>
<feature type="transmembrane region" description="Helical" evidence="8">
    <location>
        <begin position="27"/>
        <end position="45"/>
    </location>
</feature>
<evidence type="ECO:0000256" key="7">
    <source>
        <dbReference type="ARBA" id="ARBA00023136"/>
    </source>
</evidence>
<evidence type="ECO:0000256" key="3">
    <source>
        <dbReference type="ARBA" id="ARBA00022475"/>
    </source>
</evidence>
<dbReference type="InterPro" id="IPR005829">
    <property type="entry name" value="Sugar_transporter_CS"/>
</dbReference>
<gene>
    <name evidence="10" type="ORF">D1O30_15025</name>
</gene>
<dbReference type="InterPro" id="IPR051084">
    <property type="entry name" value="H+-coupled_symporters"/>
</dbReference>
<keyword evidence="2" id="KW-0813">Transport</keyword>
<evidence type="ECO:0000256" key="5">
    <source>
        <dbReference type="ARBA" id="ARBA00022847"/>
    </source>
</evidence>
<dbReference type="PANTHER" id="PTHR43528:SF8">
    <property type="entry name" value="BLR0239 PROTEIN"/>
    <property type="match status" value="1"/>
</dbReference>
<organism evidence="10 11">
    <name type="scientific">Methylocystis hirsuta</name>
    <dbReference type="NCBI Taxonomy" id="369798"/>
    <lineage>
        <taxon>Bacteria</taxon>
        <taxon>Pseudomonadati</taxon>
        <taxon>Pseudomonadota</taxon>
        <taxon>Alphaproteobacteria</taxon>
        <taxon>Hyphomicrobiales</taxon>
        <taxon>Methylocystaceae</taxon>
        <taxon>Methylocystis</taxon>
    </lineage>
</organism>
<evidence type="ECO:0000256" key="8">
    <source>
        <dbReference type="SAM" id="Phobius"/>
    </source>
</evidence>
<keyword evidence="4 8" id="KW-0812">Transmembrane</keyword>
<keyword evidence="11" id="KW-1185">Reference proteome</keyword>
<comment type="subcellular location">
    <subcellularLocation>
        <location evidence="1">Cell membrane</location>
        <topology evidence="1">Multi-pass membrane protein</topology>
    </subcellularLocation>
</comment>
<keyword evidence="7 8" id="KW-0472">Membrane</keyword>
<dbReference type="PANTHER" id="PTHR43528">
    <property type="entry name" value="ALPHA-KETOGLUTARATE PERMEASE"/>
    <property type="match status" value="1"/>
</dbReference>
<dbReference type="InterPro" id="IPR005828">
    <property type="entry name" value="MFS_sugar_transport-like"/>
</dbReference>
<feature type="transmembrane region" description="Helical" evidence="8">
    <location>
        <begin position="306"/>
        <end position="325"/>
    </location>
</feature>
<name>A0A3M9XU51_9HYPH</name>
<dbReference type="GO" id="GO:0005886">
    <property type="term" value="C:plasma membrane"/>
    <property type="evidence" value="ECO:0007669"/>
    <property type="project" value="UniProtKB-SubCell"/>
</dbReference>
<accession>A0A3M9XU51</accession>
<sequence>MDMRQNMRQAGAPKQIAAAVIGNALEWYDFVVYGFFASVLAQAFFPSRDDTASLLLAFATFGAGFCTRPLGGLFFGLYADRKGRKAALQLVMFAMTAAVAVIALTPTYAKIGVFAPLLIVAGRLLQGFATGGEYSSSTCFLIEMAPRGRRGFYGSLQVFGQALSILLATLAGIVVTSVFSVDAVNEWAWRLPFFAGLLIGPVGFYIRHHLDETPAFKATARARGAREAFVDLIRRRGERLLVCFVATIGTTISFYVILVYMPTYAKTEMGLTLEQSFLAQAPSLLLLMALTPLMGGFSDVVGRRPLLLASNGLLLLCAYPLYVWLQAERSVLALALAQIAFCVMMSGICGAFSTALAEQFPTHMRSAGLAIPYNVAVMIFGGFAPFIVAWLIGFFDTPVAPAFYLIFGASAGLLGVAGLHERHRESDIE</sequence>
<comment type="caution">
    <text evidence="10">The sequence shown here is derived from an EMBL/GenBank/DDBJ whole genome shotgun (WGS) entry which is preliminary data.</text>
</comment>
<evidence type="ECO:0000256" key="4">
    <source>
        <dbReference type="ARBA" id="ARBA00022692"/>
    </source>
</evidence>
<feature type="transmembrane region" description="Helical" evidence="8">
    <location>
        <begin position="240"/>
        <end position="265"/>
    </location>
</feature>
<dbReference type="InterPro" id="IPR020846">
    <property type="entry name" value="MFS_dom"/>
</dbReference>
<evidence type="ECO:0000256" key="6">
    <source>
        <dbReference type="ARBA" id="ARBA00022989"/>
    </source>
</evidence>
<dbReference type="EMBL" id="QWDD01000001">
    <property type="protein sequence ID" value="RNJ51823.1"/>
    <property type="molecule type" value="Genomic_DNA"/>
</dbReference>
<keyword evidence="3" id="KW-1003">Cell membrane</keyword>
<evidence type="ECO:0000259" key="9">
    <source>
        <dbReference type="PROSITE" id="PS50850"/>
    </source>
</evidence>
<evidence type="ECO:0000313" key="11">
    <source>
        <dbReference type="Proteomes" id="UP000268623"/>
    </source>
</evidence>
<dbReference type="RefSeq" id="WP_123177664.1">
    <property type="nucleotide sequence ID" value="NZ_QWDD01000001.1"/>
</dbReference>
<reference evidence="10 11" key="1">
    <citation type="submission" date="2018-08" db="EMBL/GenBank/DDBJ databases">
        <title>Genome sequence of Methylocystis hirsuta CSC1, a methanotroph able to accumulate PHAs.</title>
        <authorList>
            <person name="Bordel S."/>
            <person name="Rodriguez E."/>
            <person name="Gancedo J."/>
            <person name="Munoz R."/>
        </authorList>
    </citation>
    <scope>NUCLEOTIDE SEQUENCE [LARGE SCALE GENOMIC DNA]</scope>
    <source>
        <strain evidence="10 11">CSC1</strain>
    </source>
</reference>
<dbReference type="OrthoDB" id="9783227at2"/>
<protein>
    <submittedName>
        <fullName evidence="10">MFS transporter</fullName>
    </submittedName>
</protein>
<dbReference type="Pfam" id="PF00083">
    <property type="entry name" value="Sugar_tr"/>
    <property type="match status" value="2"/>
</dbReference>
<feature type="transmembrane region" description="Helical" evidence="8">
    <location>
        <begin position="331"/>
        <end position="357"/>
    </location>
</feature>
<feature type="transmembrane region" description="Helical" evidence="8">
    <location>
        <begin position="401"/>
        <end position="419"/>
    </location>
</feature>
<keyword evidence="6 8" id="KW-1133">Transmembrane helix</keyword>
<dbReference type="InterPro" id="IPR036259">
    <property type="entry name" value="MFS_trans_sf"/>
</dbReference>
<dbReference type="PROSITE" id="PS00216">
    <property type="entry name" value="SUGAR_TRANSPORT_1"/>
    <property type="match status" value="1"/>
</dbReference>
<feature type="domain" description="Major facilitator superfamily (MFS) profile" evidence="9">
    <location>
        <begin position="15"/>
        <end position="426"/>
    </location>
</feature>